<accession>A0AAV4NR83</accession>
<evidence type="ECO:0000256" key="1">
    <source>
        <dbReference type="SAM" id="MobiDB-lite"/>
    </source>
</evidence>
<proteinExistence type="predicted"/>
<evidence type="ECO:0000313" key="3">
    <source>
        <dbReference type="Proteomes" id="UP001054945"/>
    </source>
</evidence>
<keyword evidence="3" id="KW-1185">Reference proteome</keyword>
<comment type="caution">
    <text evidence="2">The sequence shown here is derived from an EMBL/GenBank/DDBJ whole genome shotgun (WGS) entry which is preliminary data.</text>
</comment>
<protein>
    <submittedName>
        <fullName evidence="2">Uncharacterized protein</fullName>
    </submittedName>
</protein>
<feature type="region of interest" description="Disordered" evidence="1">
    <location>
        <begin position="36"/>
        <end position="56"/>
    </location>
</feature>
<sequence length="93" mass="10346">MHATAEYRLLHQVLVMIHLGHVQVDRPLKNQGENTFTKIDAKQESPKTKITGPTHGSAIRAPLKMYLCRSRLILVGSPGIKGHPLLPSYLVVK</sequence>
<gene>
    <name evidence="2" type="ORF">CEXT_43511</name>
</gene>
<name>A0AAV4NR83_CAEEX</name>
<evidence type="ECO:0000313" key="2">
    <source>
        <dbReference type="EMBL" id="GIX86285.1"/>
    </source>
</evidence>
<dbReference type="EMBL" id="BPLR01021127">
    <property type="protein sequence ID" value="GIX86285.1"/>
    <property type="molecule type" value="Genomic_DNA"/>
</dbReference>
<dbReference type="AlphaFoldDB" id="A0AAV4NR83"/>
<dbReference type="Proteomes" id="UP001054945">
    <property type="component" value="Unassembled WGS sequence"/>
</dbReference>
<reference evidence="2 3" key="1">
    <citation type="submission" date="2021-06" db="EMBL/GenBank/DDBJ databases">
        <title>Caerostris extrusa draft genome.</title>
        <authorList>
            <person name="Kono N."/>
            <person name="Arakawa K."/>
        </authorList>
    </citation>
    <scope>NUCLEOTIDE SEQUENCE [LARGE SCALE GENOMIC DNA]</scope>
</reference>
<organism evidence="2 3">
    <name type="scientific">Caerostris extrusa</name>
    <name type="common">Bark spider</name>
    <name type="synonym">Caerostris bankana</name>
    <dbReference type="NCBI Taxonomy" id="172846"/>
    <lineage>
        <taxon>Eukaryota</taxon>
        <taxon>Metazoa</taxon>
        <taxon>Ecdysozoa</taxon>
        <taxon>Arthropoda</taxon>
        <taxon>Chelicerata</taxon>
        <taxon>Arachnida</taxon>
        <taxon>Araneae</taxon>
        <taxon>Araneomorphae</taxon>
        <taxon>Entelegynae</taxon>
        <taxon>Araneoidea</taxon>
        <taxon>Araneidae</taxon>
        <taxon>Caerostris</taxon>
    </lineage>
</organism>